<proteinExistence type="predicted"/>
<feature type="transmembrane region" description="Helical" evidence="1">
    <location>
        <begin position="12"/>
        <end position="31"/>
    </location>
</feature>
<comment type="caution">
    <text evidence="2">The sequence shown here is derived from an EMBL/GenBank/DDBJ whole genome shotgun (WGS) entry which is preliminary data.</text>
</comment>
<name>A0A2P8ECP1_9BACT</name>
<accession>A0A2P8ECP1</accession>
<organism evidence="2 3">
    <name type="scientific">Cecembia rubra</name>
    <dbReference type="NCBI Taxonomy" id="1485585"/>
    <lineage>
        <taxon>Bacteria</taxon>
        <taxon>Pseudomonadati</taxon>
        <taxon>Bacteroidota</taxon>
        <taxon>Cytophagia</taxon>
        <taxon>Cytophagales</taxon>
        <taxon>Cyclobacteriaceae</taxon>
        <taxon>Cecembia</taxon>
    </lineage>
</organism>
<sequence>MKFFHIRYFYGLIIKVMIIPIFYITLIFLLGCNTDKQNNAMKTPPAYYKQENLPLYLPFSLHVDPMEKLLLVNFEKDPDRVYIGFEPQYFKDPENGEGLLVIAWRKDMHIDVYHESTLFPDPSKFDIAGKGLGCMQVVEFQKKKFEIFDNGVSVDIAFTDKFQRKIQVLISESNAKKRKPFGLLAPMGDAASNPSSMPLVFLYDFYFVRRNQTLFNVIIDNREHHPDKLPIPMDGAWMYFVRYSPDPFIVTFNPAQAGKIYPVLESEYVIELEKNGNGKEIKSLKKTTKGHQISLTFFPAFPQFNLIQDGIMTTGKFEIMAEESTGKVKGTYRIKTEEGKVHISINPDAGWEPKADRLSLKFLYAFAKTFKNWPKSYEWSATLKEENGNWHMDSHWKKL</sequence>
<reference evidence="2 3" key="1">
    <citation type="submission" date="2018-03" db="EMBL/GenBank/DDBJ databases">
        <title>Genomic Encyclopedia of Archaeal and Bacterial Type Strains, Phase II (KMG-II): from individual species to whole genera.</title>
        <authorList>
            <person name="Goeker M."/>
        </authorList>
    </citation>
    <scope>NUCLEOTIDE SEQUENCE [LARGE SCALE GENOMIC DNA]</scope>
    <source>
        <strain evidence="2 3">DSM 28057</strain>
    </source>
</reference>
<keyword evidence="3" id="KW-1185">Reference proteome</keyword>
<keyword evidence="1" id="KW-0472">Membrane</keyword>
<dbReference type="PROSITE" id="PS51257">
    <property type="entry name" value="PROKAR_LIPOPROTEIN"/>
    <property type="match status" value="1"/>
</dbReference>
<evidence type="ECO:0000313" key="3">
    <source>
        <dbReference type="Proteomes" id="UP000240708"/>
    </source>
</evidence>
<evidence type="ECO:0000256" key="1">
    <source>
        <dbReference type="SAM" id="Phobius"/>
    </source>
</evidence>
<keyword evidence="1" id="KW-1133">Transmembrane helix</keyword>
<dbReference type="Proteomes" id="UP000240708">
    <property type="component" value="Unassembled WGS sequence"/>
</dbReference>
<protein>
    <submittedName>
        <fullName evidence="2">Uncharacterized protein</fullName>
    </submittedName>
</protein>
<keyword evidence="1" id="KW-0812">Transmembrane</keyword>
<gene>
    <name evidence="2" type="ORF">CLV48_101179</name>
</gene>
<evidence type="ECO:0000313" key="2">
    <source>
        <dbReference type="EMBL" id="PSL07249.1"/>
    </source>
</evidence>
<dbReference type="AlphaFoldDB" id="A0A2P8ECP1"/>
<dbReference type="EMBL" id="PYGF01000001">
    <property type="protein sequence ID" value="PSL07249.1"/>
    <property type="molecule type" value="Genomic_DNA"/>
</dbReference>